<reference evidence="1" key="1">
    <citation type="submission" date="2015-03" db="EMBL/GenBank/DDBJ databases">
        <authorList>
            <person name="Xie B.-B."/>
            <person name="Rong J.-C."/>
            <person name="Qin Q.-L."/>
            <person name="Zhang Y.-Z."/>
        </authorList>
    </citation>
    <scope>NUCLEOTIDE SEQUENCE</scope>
    <source>
        <strain evidence="1">DSM 14585</strain>
    </source>
</reference>
<evidence type="ECO:0000313" key="2">
    <source>
        <dbReference type="Proteomes" id="UP000217277"/>
    </source>
</evidence>
<dbReference type="Proteomes" id="UP000217277">
    <property type="component" value="Chromosome II"/>
</dbReference>
<sequence>MWALCVSQVYLKMDEWLQETEESLLSAITAVSSGEIPKENMYKLAPLFFAERQNIKRVSLLEEMSEANEQQVQTDCSFDPNSIKQYKFNYVSSYLFCFVVAGKIDEFKYDEIMEHVNQKIDLF</sequence>
<evidence type="ECO:0000313" key="1">
    <source>
        <dbReference type="EMBL" id="ATC84161.1"/>
    </source>
</evidence>
<name>A0ACA8E1Q1_9GAMM</name>
<keyword evidence="2" id="KW-1185">Reference proteome</keyword>
<dbReference type="EMBL" id="CP011012">
    <property type="protein sequence ID" value="ATC84161.1"/>
    <property type="molecule type" value="Genomic_DNA"/>
</dbReference>
<protein>
    <submittedName>
        <fullName evidence="1">Uncharacterized protein</fullName>
    </submittedName>
</protein>
<organism evidence="1 2">
    <name type="scientific">Pseudoalteromonas agarivorans DSM 14585</name>
    <dbReference type="NCBI Taxonomy" id="1312369"/>
    <lineage>
        <taxon>Bacteria</taxon>
        <taxon>Pseudomonadati</taxon>
        <taxon>Pseudomonadota</taxon>
        <taxon>Gammaproteobacteria</taxon>
        <taxon>Alteromonadales</taxon>
        <taxon>Pseudoalteromonadaceae</taxon>
        <taxon>Pseudoalteromonas</taxon>
    </lineage>
</organism>
<gene>
    <name evidence="1" type="ORF">PAGA_b0208</name>
</gene>
<proteinExistence type="predicted"/>
<accession>A0ACA8E1Q1</accession>